<dbReference type="Proteomes" id="UP000663828">
    <property type="component" value="Unassembled WGS sequence"/>
</dbReference>
<feature type="domain" description="Amino acid transporter transmembrane" evidence="8">
    <location>
        <begin position="16"/>
        <end position="420"/>
    </location>
</feature>
<dbReference type="PANTHER" id="PTHR22950:SF646">
    <property type="entry name" value="SODIUM-COUPLED NEUTRAL AMINO ACID TRANSPORTER 10-RELATED"/>
    <property type="match status" value="1"/>
</dbReference>
<evidence type="ECO:0000256" key="3">
    <source>
        <dbReference type="ARBA" id="ARBA00022692"/>
    </source>
</evidence>
<feature type="transmembrane region" description="Helical" evidence="7">
    <location>
        <begin position="199"/>
        <end position="223"/>
    </location>
</feature>
<accession>A0A813S3Q0</accession>
<keyword evidence="3 7" id="KW-0812">Transmembrane</keyword>
<dbReference type="AlphaFoldDB" id="A0A813S3Q0"/>
<dbReference type="GO" id="GO:0016020">
    <property type="term" value="C:membrane"/>
    <property type="evidence" value="ECO:0007669"/>
    <property type="project" value="UniProtKB-SubCell"/>
</dbReference>
<evidence type="ECO:0000313" key="10">
    <source>
        <dbReference type="Proteomes" id="UP000663828"/>
    </source>
</evidence>
<feature type="transmembrane region" description="Helical" evidence="7">
    <location>
        <begin position="129"/>
        <end position="148"/>
    </location>
</feature>
<evidence type="ECO:0000313" key="9">
    <source>
        <dbReference type="EMBL" id="CAF0790882.1"/>
    </source>
</evidence>
<feature type="transmembrane region" description="Helical" evidence="7">
    <location>
        <begin position="276"/>
        <end position="297"/>
    </location>
</feature>
<dbReference type="PANTHER" id="PTHR22950">
    <property type="entry name" value="AMINO ACID TRANSPORTER"/>
    <property type="match status" value="1"/>
</dbReference>
<protein>
    <recommendedName>
        <fullName evidence="8">Amino acid transporter transmembrane domain-containing protein</fullName>
    </recommendedName>
</protein>
<evidence type="ECO:0000256" key="6">
    <source>
        <dbReference type="ARBA" id="ARBA00023136"/>
    </source>
</evidence>
<feature type="transmembrane region" description="Helical" evidence="7">
    <location>
        <begin position="89"/>
        <end position="109"/>
    </location>
</feature>
<dbReference type="EMBL" id="CAJNOR010000086">
    <property type="protein sequence ID" value="CAF0790882.1"/>
    <property type="molecule type" value="Genomic_DNA"/>
</dbReference>
<name>A0A813S3Q0_ADIRI</name>
<keyword evidence="10" id="KW-1185">Reference proteome</keyword>
<keyword evidence="5 7" id="KW-1133">Transmembrane helix</keyword>
<dbReference type="GO" id="GO:0015179">
    <property type="term" value="F:L-amino acid transmembrane transporter activity"/>
    <property type="evidence" value="ECO:0007669"/>
    <property type="project" value="TreeGrafter"/>
</dbReference>
<evidence type="ECO:0000256" key="5">
    <source>
        <dbReference type="ARBA" id="ARBA00022989"/>
    </source>
</evidence>
<feature type="transmembrane region" description="Helical" evidence="7">
    <location>
        <begin position="345"/>
        <end position="367"/>
    </location>
</feature>
<feature type="transmembrane region" description="Helical" evidence="7">
    <location>
        <begin position="406"/>
        <end position="423"/>
    </location>
</feature>
<dbReference type="InterPro" id="IPR013057">
    <property type="entry name" value="AA_transpt_TM"/>
</dbReference>
<reference evidence="9" key="1">
    <citation type="submission" date="2021-02" db="EMBL/GenBank/DDBJ databases">
        <authorList>
            <person name="Nowell W R."/>
        </authorList>
    </citation>
    <scope>NUCLEOTIDE SEQUENCE</scope>
</reference>
<evidence type="ECO:0000256" key="7">
    <source>
        <dbReference type="SAM" id="Phobius"/>
    </source>
</evidence>
<evidence type="ECO:0000256" key="4">
    <source>
        <dbReference type="ARBA" id="ARBA00022970"/>
    </source>
</evidence>
<proteinExistence type="predicted"/>
<dbReference type="Pfam" id="PF01490">
    <property type="entry name" value="Aa_trans"/>
    <property type="match status" value="1"/>
</dbReference>
<evidence type="ECO:0000256" key="1">
    <source>
        <dbReference type="ARBA" id="ARBA00004141"/>
    </source>
</evidence>
<feature type="transmembrane region" description="Helical" evidence="7">
    <location>
        <begin position="235"/>
        <end position="256"/>
    </location>
</feature>
<comment type="caution">
    <text evidence="9">The sequence shown here is derived from an EMBL/GenBank/DDBJ whole genome shotgun (WGS) entry which is preliminary data.</text>
</comment>
<keyword evidence="6 7" id="KW-0472">Membrane</keyword>
<evidence type="ECO:0000256" key="2">
    <source>
        <dbReference type="ARBA" id="ARBA00022448"/>
    </source>
</evidence>
<organism evidence="9 10">
    <name type="scientific">Adineta ricciae</name>
    <name type="common">Rotifer</name>
    <dbReference type="NCBI Taxonomy" id="249248"/>
    <lineage>
        <taxon>Eukaryota</taxon>
        <taxon>Metazoa</taxon>
        <taxon>Spiralia</taxon>
        <taxon>Gnathifera</taxon>
        <taxon>Rotifera</taxon>
        <taxon>Eurotatoria</taxon>
        <taxon>Bdelloidea</taxon>
        <taxon>Adinetida</taxon>
        <taxon>Adinetidae</taxon>
        <taxon>Adineta</taxon>
    </lineage>
</organism>
<gene>
    <name evidence="9" type="ORF">XAT740_LOCUS2476</name>
</gene>
<feature type="transmembrane region" description="Helical" evidence="7">
    <location>
        <begin position="373"/>
        <end position="394"/>
    </location>
</feature>
<feature type="transmembrane region" description="Helical" evidence="7">
    <location>
        <begin position="42"/>
        <end position="64"/>
    </location>
</feature>
<sequence length="474" mass="53074">MHLSLNKFLQPNFPHKSVLSLSNAIVGASVLSMPYCFQQCGIILATVLMVVCGILTSYSCKILIASAQATHSTTYEYLSLRVLGRTMKVIVELSSIGLLCGSIVAYQMIVGDLGSVIISQIFDVTNSPVIRACVMLVLTCTISFPLSLSERFDHLTPISIQSIIFYLLFCIYTFAQIWLSPGMATFDVDKLVYWRWTGLFVSLPIVSLSFSCQTMLFVVYTELSDSTSHAINDIIDLSVTLVGFIYFIVGLFGYTIFSSLNEYIPGNIMQIYPKDLIQQIFLWGFVFNCTTGIPFMVNPTRRSLFTLWNDRVQSNLCKYLYKTISLTFQQQQSLFGECHLIPRQLFVILTAVIVFTSTFMAICIPNLEFALALTGATSGQLICYILPAIITLYALPHGIDIFKTKLLMILGIVSLVICTIMTFEKEILENTPMLLSTIKTSSLSSTSELTDECLFRTYQQYIRPNDTCALRGNH</sequence>
<evidence type="ECO:0000259" key="8">
    <source>
        <dbReference type="Pfam" id="PF01490"/>
    </source>
</evidence>
<comment type="subcellular location">
    <subcellularLocation>
        <location evidence="1">Membrane</location>
        <topology evidence="1">Multi-pass membrane protein</topology>
    </subcellularLocation>
</comment>
<feature type="transmembrane region" description="Helical" evidence="7">
    <location>
        <begin position="160"/>
        <end position="179"/>
    </location>
</feature>
<keyword evidence="4" id="KW-0029">Amino-acid transport</keyword>
<keyword evidence="2" id="KW-0813">Transport</keyword>